<reference evidence="2" key="1">
    <citation type="journal article" date="2015" name="BMC Genomics">
        <title>Draft genome of a commonly misdiagnosed multidrug resistant pathogen Candida auris.</title>
        <authorList>
            <person name="Chatterjee S."/>
            <person name="Alampalli S.V."/>
            <person name="Nageshan R.K."/>
            <person name="Chettiar S.T."/>
            <person name="Joshi S."/>
            <person name="Tatu U.S."/>
        </authorList>
    </citation>
    <scope>NUCLEOTIDE SEQUENCE [LARGE SCALE GENOMIC DNA]</scope>
    <source>
        <strain evidence="2">6684</strain>
    </source>
</reference>
<name>A0A0L0P6E4_CANAR</name>
<sequence>MPTKQRKSMAAKSGTAVRRALRIILGGETEETRKKLKLQRLLVQFITSPAMSPGCWRAI</sequence>
<dbReference type="AlphaFoldDB" id="A0A0L0P6E4"/>
<proteinExistence type="predicted"/>
<accession>A0A0L0P6E4</accession>
<dbReference type="VEuPathDB" id="FungiDB:QG37_01217"/>
<protein>
    <submittedName>
        <fullName evidence="1">Uncharacterized protein</fullName>
    </submittedName>
</protein>
<dbReference type="Proteomes" id="UP000037122">
    <property type="component" value="Unassembled WGS sequence"/>
</dbReference>
<comment type="caution">
    <text evidence="1">The sequence shown here is derived from an EMBL/GenBank/DDBJ whole genome shotgun (WGS) entry which is preliminary data.</text>
</comment>
<organism evidence="1 2">
    <name type="scientific">Candidozyma auris</name>
    <name type="common">Yeast</name>
    <name type="synonym">Candida auris</name>
    <dbReference type="NCBI Taxonomy" id="498019"/>
    <lineage>
        <taxon>Eukaryota</taxon>
        <taxon>Fungi</taxon>
        <taxon>Dikarya</taxon>
        <taxon>Ascomycota</taxon>
        <taxon>Saccharomycotina</taxon>
        <taxon>Pichiomycetes</taxon>
        <taxon>Metschnikowiaceae</taxon>
        <taxon>Candidozyma</taxon>
    </lineage>
</organism>
<evidence type="ECO:0000313" key="2">
    <source>
        <dbReference type="Proteomes" id="UP000037122"/>
    </source>
</evidence>
<gene>
    <name evidence="1" type="ORF">QG37_01217</name>
</gene>
<dbReference type="EMBL" id="LGST01000008">
    <property type="protein sequence ID" value="KNE01874.1"/>
    <property type="molecule type" value="Genomic_DNA"/>
</dbReference>
<evidence type="ECO:0000313" key="1">
    <source>
        <dbReference type="EMBL" id="KNE01874.1"/>
    </source>
</evidence>